<dbReference type="AlphaFoldDB" id="A0A381FBG2"/>
<dbReference type="Proteomes" id="UP000255231">
    <property type="component" value="Unassembled WGS sequence"/>
</dbReference>
<dbReference type="OrthoDB" id="1261115at2"/>
<dbReference type="Gene3D" id="3.40.50.10600">
    <property type="entry name" value="SpoIIaa-like domains"/>
    <property type="match status" value="1"/>
</dbReference>
<evidence type="ECO:0000313" key="3">
    <source>
        <dbReference type="Proteomes" id="UP000185725"/>
    </source>
</evidence>
<dbReference type="Pfam" id="PF11964">
    <property type="entry name" value="SpoIIAA-like"/>
    <property type="match status" value="1"/>
</dbReference>
<evidence type="ECO:0000313" key="4">
    <source>
        <dbReference type="Proteomes" id="UP000255231"/>
    </source>
</evidence>
<protein>
    <submittedName>
        <fullName evidence="2">Protein of uncharacterized function (DUF3478)</fullName>
    </submittedName>
    <submittedName>
        <fullName evidence="1">SpoIIAA-like</fullName>
    </submittedName>
</protein>
<name>A0A381FBG2_9FLAO</name>
<reference evidence="2 4" key="2">
    <citation type="submission" date="2018-06" db="EMBL/GenBank/DDBJ databases">
        <authorList>
            <consortium name="Pathogen Informatics"/>
            <person name="Doyle S."/>
        </authorList>
    </citation>
    <scope>NUCLEOTIDE SEQUENCE [LARGE SCALE GENOMIC DNA]</scope>
    <source>
        <strain evidence="2 4">NCTC13560</strain>
    </source>
</reference>
<accession>A0A381FBG2</accession>
<dbReference type="Proteomes" id="UP000185725">
    <property type="component" value="Unassembled WGS sequence"/>
</dbReference>
<reference evidence="1 3" key="1">
    <citation type="submission" date="2017-01" db="EMBL/GenBank/DDBJ databases">
        <authorList>
            <person name="Varghese N."/>
            <person name="Submissions S."/>
        </authorList>
    </citation>
    <scope>NUCLEOTIDE SEQUENCE [LARGE SCALE GENOMIC DNA]</scope>
    <source>
        <strain evidence="1 3">ATCC 27950</strain>
    </source>
</reference>
<dbReference type="RefSeq" id="WP_076561596.1">
    <property type="nucleotide sequence ID" value="NZ_CP033929.1"/>
</dbReference>
<dbReference type="EMBL" id="FTMF01000010">
    <property type="protein sequence ID" value="SIQ93386.1"/>
    <property type="molecule type" value="Genomic_DNA"/>
</dbReference>
<evidence type="ECO:0000313" key="1">
    <source>
        <dbReference type="EMBL" id="SIQ93386.1"/>
    </source>
</evidence>
<dbReference type="InterPro" id="IPR021866">
    <property type="entry name" value="SpoIIAA-like"/>
</dbReference>
<dbReference type="InterPro" id="IPR038396">
    <property type="entry name" value="SpoIIAA-like_sf"/>
</dbReference>
<keyword evidence="3" id="KW-1185">Reference proteome</keyword>
<gene>
    <name evidence="2" type="ORF">NCTC13560_02255</name>
    <name evidence="1" type="ORF">SAMN05421682_11075</name>
</gene>
<proteinExistence type="predicted"/>
<dbReference type="SUPFAM" id="SSF52091">
    <property type="entry name" value="SpoIIaa-like"/>
    <property type="match status" value="1"/>
</dbReference>
<dbReference type="EMBL" id="UFVS01000001">
    <property type="protein sequence ID" value="SUX43885.1"/>
    <property type="molecule type" value="Genomic_DNA"/>
</dbReference>
<dbReference type="GeneID" id="303673678"/>
<organism evidence="2 4">
    <name type="scientific">Chryseobacterium indoltheticum</name>
    <dbReference type="NCBI Taxonomy" id="254"/>
    <lineage>
        <taxon>Bacteria</taxon>
        <taxon>Pseudomonadati</taxon>
        <taxon>Bacteroidota</taxon>
        <taxon>Flavobacteriia</taxon>
        <taxon>Flavobacteriales</taxon>
        <taxon>Weeksellaceae</taxon>
        <taxon>Chryseobacterium group</taxon>
        <taxon>Chryseobacterium</taxon>
    </lineage>
</organism>
<sequence>MITLLNDAPDNVAAFNATGEINPQDFNNIVTPHVANKLARFDELNYMLYINDDVTQTDVAWLTRSLSHFDKKKHCNRAAIVSDDAGIQKINILSASENVKIFPKDKVYHALYWCNNGNEPEYSEF</sequence>
<evidence type="ECO:0000313" key="2">
    <source>
        <dbReference type="EMBL" id="SUX43885.1"/>
    </source>
</evidence>
<dbReference type="InterPro" id="IPR036513">
    <property type="entry name" value="STAS_dom_sf"/>
</dbReference>